<organism evidence="1 2">
    <name type="scientific">Paenibacillus ehimensis</name>
    <dbReference type="NCBI Taxonomy" id="79264"/>
    <lineage>
        <taxon>Bacteria</taxon>
        <taxon>Bacillati</taxon>
        <taxon>Bacillota</taxon>
        <taxon>Bacilli</taxon>
        <taxon>Bacillales</taxon>
        <taxon>Paenibacillaceae</taxon>
        <taxon>Paenibacillus</taxon>
    </lineage>
</organism>
<dbReference type="EMBL" id="JAUMKJ010000032">
    <property type="protein sequence ID" value="MDO3679832.1"/>
    <property type="molecule type" value="Genomic_DNA"/>
</dbReference>
<accession>A0ABT8VFT0</accession>
<sequence>MTNVGLKKEMKDQFFSVAEHLFQEEKKAEAAPLYRYVIEHETDNHDPTCILCQYRLFQCLVGGSSEGNREALERFEPFYTRLPEDFRLDATLLMANVCYSLADWKKVDFYGDELHTLAHNVFNKLNNEKNVKKLQTERHLVVYYGHGLRIKGYILTMQGRYEDAKKYVAEYSDLSWFPDLDEAGKKEVEKFRTWGKGNMLILELNTGNSSVLPEFIEYLDENPNIILQGMLGAIKAANKFNFSIDEMLGKFCEKLPPINADVTYIDGTQLFQFWYEKAVYSFKRNKIIVGIDELLYSLYLAHKMKYYAGFEKCASLYREHGDYATEQQKWNYKHIVEGVFDS</sequence>
<evidence type="ECO:0000313" key="1">
    <source>
        <dbReference type="EMBL" id="MDO3679832.1"/>
    </source>
</evidence>
<dbReference type="Proteomes" id="UP001168883">
    <property type="component" value="Unassembled WGS sequence"/>
</dbReference>
<keyword evidence="1" id="KW-0238">DNA-binding</keyword>
<evidence type="ECO:0000313" key="2">
    <source>
        <dbReference type="Proteomes" id="UP001168883"/>
    </source>
</evidence>
<name>A0ABT8VFT0_9BACL</name>
<comment type="caution">
    <text evidence="1">The sequence shown here is derived from an EMBL/GenBank/DDBJ whole genome shotgun (WGS) entry which is preliminary data.</text>
</comment>
<proteinExistence type="predicted"/>
<gene>
    <name evidence="1" type="ORF">Q3C12_22740</name>
</gene>
<keyword evidence="2" id="KW-1185">Reference proteome</keyword>
<dbReference type="RefSeq" id="WP_025849473.1">
    <property type="nucleotide sequence ID" value="NZ_JAUMKJ010000032.1"/>
</dbReference>
<protein>
    <submittedName>
        <fullName evidence="1">DNA-binding protein</fullName>
    </submittedName>
</protein>
<reference evidence="1" key="1">
    <citation type="submission" date="2023-07" db="EMBL/GenBank/DDBJ databases">
        <authorList>
            <person name="Aktuganov G."/>
            <person name="Boyko T."/>
            <person name="Delegan Y."/>
            <person name="Galimzianova N."/>
            <person name="Gilvanova E."/>
            <person name="Korobov V."/>
            <person name="Kuzmina L."/>
            <person name="Melentiev A."/>
            <person name="Milman P."/>
            <person name="Ryabova A."/>
            <person name="Stupak E."/>
            <person name="Yasakov T."/>
            <person name="Zharikova N."/>
            <person name="Zhurenko E."/>
        </authorList>
    </citation>
    <scope>NUCLEOTIDE SEQUENCE</scope>
    <source>
        <strain evidence="1">IB-739</strain>
    </source>
</reference>
<dbReference type="GO" id="GO:0003677">
    <property type="term" value="F:DNA binding"/>
    <property type="evidence" value="ECO:0007669"/>
    <property type="project" value="UniProtKB-KW"/>
</dbReference>